<feature type="domain" description="Knr4/Smi1-like" evidence="1">
    <location>
        <begin position="56"/>
        <end position="204"/>
    </location>
</feature>
<gene>
    <name evidence="2" type="ORF">OHJ16_10910</name>
</gene>
<dbReference type="EMBL" id="JAPTMY010000024">
    <property type="protein sequence ID" value="MCZ0858552.1"/>
    <property type="molecule type" value="Genomic_DNA"/>
</dbReference>
<comment type="caution">
    <text evidence="2">The sequence shown here is derived from an EMBL/GenBank/DDBJ whole genome shotgun (WGS) entry which is preliminary data.</text>
</comment>
<dbReference type="InterPro" id="IPR018958">
    <property type="entry name" value="Knr4/Smi1-like_dom"/>
</dbReference>
<name>A0ABT4IBB4_9ACTO</name>
<evidence type="ECO:0000313" key="3">
    <source>
        <dbReference type="Proteomes" id="UP001072034"/>
    </source>
</evidence>
<evidence type="ECO:0000313" key="2">
    <source>
        <dbReference type="EMBL" id="MCZ0858552.1"/>
    </source>
</evidence>
<keyword evidence="3" id="KW-1185">Reference proteome</keyword>
<accession>A0ABT4IBB4</accession>
<dbReference type="Pfam" id="PF09346">
    <property type="entry name" value="SMI1_KNR4"/>
    <property type="match status" value="1"/>
</dbReference>
<proteinExistence type="predicted"/>
<sequence>MGETSHDNDLMARLGRISAGITQLPCPKPEPPSPELKLIRRLLEVPEEPEPHWGPPLSDAELAECEQCLGVSLPEDYRAFLTRVTRGGDWPFCLVWEPGEGSSEFGGGLCPDLPFPYTDSDPLVIAESNRQEYEEQLSSGAVNHGFVPLSTDGCGMNYILVVTAADPSAIGTVWAHDLPDDLGIQPLHDPGTGRPLRFLEWMERSMERCRALLEDGEDLYFLHTFARRPM</sequence>
<reference evidence="2" key="1">
    <citation type="submission" date="2022-10" db="EMBL/GenBank/DDBJ databases">
        <title>Genome sequence of Actinomyces israelii ATCC 10048.</title>
        <authorList>
            <person name="Watt R.M."/>
            <person name="Tong W.M."/>
        </authorList>
    </citation>
    <scope>NUCLEOTIDE SEQUENCE</scope>
    <source>
        <strain evidence="2">ATCC 10048</strain>
    </source>
</reference>
<organism evidence="2 3">
    <name type="scientific">Actinomyces israelii</name>
    <dbReference type="NCBI Taxonomy" id="1659"/>
    <lineage>
        <taxon>Bacteria</taxon>
        <taxon>Bacillati</taxon>
        <taxon>Actinomycetota</taxon>
        <taxon>Actinomycetes</taxon>
        <taxon>Actinomycetales</taxon>
        <taxon>Actinomycetaceae</taxon>
        <taxon>Actinomyces</taxon>
    </lineage>
</organism>
<dbReference type="SUPFAM" id="SSF160631">
    <property type="entry name" value="SMI1/KNR4-like"/>
    <property type="match status" value="1"/>
</dbReference>
<dbReference type="InterPro" id="IPR037883">
    <property type="entry name" value="Knr4/Smi1-like_sf"/>
</dbReference>
<dbReference type="RefSeq" id="WP_268917922.1">
    <property type="nucleotide sequence ID" value="NZ_JAPTMY010000024.1"/>
</dbReference>
<dbReference type="Proteomes" id="UP001072034">
    <property type="component" value="Unassembled WGS sequence"/>
</dbReference>
<dbReference type="SMART" id="SM00860">
    <property type="entry name" value="SMI1_KNR4"/>
    <property type="match status" value="1"/>
</dbReference>
<protein>
    <submittedName>
        <fullName evidence="2">SMI1/KNR4 family protein</fullName>
    </submittedName>
</protein>
<dbReference type="Gene3D" id="3.40.1580.10">
    <property type="entry name" value="SMI1/KNR4-like"/>
    <property type="match status" value="1"/>
</dbReference>
<evidence type="ECO:0000259" key="1">
    <source>
        <dbReference type="SMART" id="SM00860"/>
    </source>
</evidence>